<dbReference type="EMBL" id="CAKKNE010000001">
    <property type="protein sequence ID" value="CAH0366047.1"/>
    <property type="molecule type" value="Genomic_DNA"/>
</dbReference>
<proteinExistence type="predicted"/>
<feature type="signal peptide" evidence="1">
    <location>
        <begin position="1"/>
        <end position="15"/>
    </location>
</feature>
<dbReference type="AlphaFoldDB" id="A0A8J2SGZ8"/>
<name>A0A8J2SGZ8_9STRA</name>
<evidence type="ECO:0000313" key="2">
    <source>
        <dbReference type="EMBL" id="CAH0366047.1"/>
    </source>
</evidence>
<evidence type="ECO:0000313" key="3">
    <source>
        <dbReference type="Proteomes" id="UP000789595"/>
    </source>
</evidence>
<accession>A0A8J2SGZ8</accession>
<organism evidence="2 3">
    <name type="scientific">Pelagomonas calceolata</name>
    <dbReference type="NCBI Taxonomy" id="35677"/>
    <lineage>
        <taxon>Eukaryota</taxon>
        <taxon>Sar</taxon>
        <taxon>Stramenopiles</taxon>
        <taxon>Ochrophyta</taxon>
        <taxon>Pelagophyceae</taxon>
        <taxon>Pelagomonadales</taxon>
        <taxon>Pelagomonadaceae</taxon>
        <taxon>Pelagomonas</taxon>
    </lineage>
</organism>
<dbReference type="Proteomes" id="UP000789595">
    <property type="component" value="Unassembled WGS sequence"/>
</dbReference>
<protein>
    <submittedName>
        <fullName evidence="2">Uncharacterized protein</fullName>
    </submittedName>
</protein>
<keyword evidence="1" id="KW-0732">Signal</keyword>
<sequence length="164" mass="16793">MKRFALLLAVRTIQAGPCADGMDKGLNGCCADNKCPPCTVIPVVVDDGTSTTCTCSGQTGDTAHIDATCATMAGCRALISDATYMSIPSDATSCSLCAGSEVCWPTVAAMKACQDFFWSAPAMGRNATDGKVTCTPRDTIDAAAARTPLAALAIALLFALIVSQ</sequence>
<gene>
    <name evidence="2" type="ORF">PECAL_1P25170</name>
</gene>
<comment type="caution">
    <text evidence="2">The sequence shown here is derived from an EMBL/GenBank/DDBJ whole genome shotgun (WGS) entry which is preliminary data.</text>
</comment>
<keyword evidence="3" id="KW-1185">Reference proteome</keyword>
<reference evidence="2" key="1">
    <citation type="submission" date="2021-11" db="EMBL/GenBank/DDBJ databases">
        <authorList>
            <consortium name="Genoscope - CEA"/>
            <person name="William W."/>
        </authorList>
    </citation>
    <scope>NUCLEOTIDE SEQUENCE</scope>
</reference>
<feature type="chain" id="PRO_5035263731" evidence="1">
    <location>
        <begin position="16"/>
        <end position="164"/>
    </location>
</feature>
<evidence type="ECO:0000256" key="1">
    <source>
        <dbReference type="SAM" id="SignalP"/>
    </source>
</evidence>